<evidence type="ECO:0000313" key="11">
    <source>
        <dbReference type="Proteomes" id="UP000824247"/>
    </source>
</evidence>
<dbReference type="InterPro" id="IPR000597">
    <property type="entry name" value="Ribosomal_uL3"/>
</dbReference>
<dbReference type="PANTHER" id="PTHR11229:SF16">
    <property type="entry name" value="LARGE RIBOSOMAL SUBUNIT PROTEIN UL3C"/>
    <property type="match status" value="1"/>
</dbReference>
<evidence type="ECO:0000256" key="9">
    <source>
        <dbReference type="RuleBase" id="RU003906"/>
    </source>
</evidence>
<dbReference type="FunFam" id="2.40.30.10:FF:000004">
    <property type="entry name" value="50S ribosomal protein L3"/>
    <property type="match status" value="1"/>
</dbReference>
<keyword evidence="4 7" id="KW-0689">Ribosomal protein</keyword>
<keyword evidence="5 7" id="KW-0687">Ribonucleoprotein</keyword>
<reference evidence="10" key="2">
    <citation type="submission" date="2021-04" db="EMBL/GenBank/DDBJ databases">
        <authorList>
            <person name="Gilroy R."/>
        </authorList>
    </citation>
    <scope>NUCLEOTIDE SEQUENCE</scope>
    <source>
        <strain evidence="10">A5-1222</strain>
    </source>
</reference>
<evidence type="ECO:0000256" key="2">
    <source>
        <dbReference type="ARBA" id="ARBA00022730"/>
    </source>
</evidence>
<dbReference type="Pfam" id="PF00297">
    <property type="entry name" value="Ribosomal_L3"/>
    <property type="match status" value="1"/>
</dbReference>
<comment type="subunit">
    <text evidence="7 9">Part of the 50S ribosomal subunit. Forms a cluster with proteins L14 and L19.</text>
</comment>
<evidence type="ECO:0000256" key="3">
    <source>
        <dbReference type="ARBA" id="ARBA00022884"/>
    </source>
</evidence>
<protein>
    <recommendedName>
        <fullName evidence="6 7">Large ribosomal subunit protein uL3</fullName>
    </recommendedName>
</protein>
<evidence type="ECO:0000256" key="4">
    <source>
        <dbReference type="ARBA" id="ARBA00022980"/>
    </source>
</evidence>
<dbReference type="Gene3D" id="3.30.160.810">
    <property type="match status" value="1"/>
</dbReference>
<evidence type="ECO:0000256" key="1">
    <source>
        <dbReference type="ARBA" id="ARBA00006540"/>
    </source>
</evidence>
<evidence type="ECO:0000256" key="6">
    <source>
        <dbReference type="ARBA" id="ARBA00035243"/>
    </source>
</evidence>
<dbReference type="HAMAP" id="MF_01325_B">
    <property type="entry name" value="Ribosomal_uL3_B"/>
    <property type="match status" value="1"/>
</dbReference>
<dbReference type="EMBL" id="JAHLFM010000028">
    <property type="protein sequence ID" value="MBU3830892.1"/>
    <property type="molecule type" value="Genomic_DNA"/>
</dbReference>
<dbReference type="GO" id="GO:0019843">
    <property type="term" value="F:rRNA binding"/>
    <property type="evidence" value="ECO:0007669"/>
    <property type="project" value="UniProtKB-UniRule"/>
</dbReference>
<reference evidence="10" key="1">
    <citation type="journal article" date="2021" name="PeerJ">
        <title>Extensive microbial diversity within the chicken gut microbiome revealed by metagenomics and culture.</title>
        <authorList>
            <person name="Gilroy R."/>
            <person name="Ravi A."/>
            <person name="Getino M."/>
            <person name="Pursley I."/>
            <person name="Horton D.L."/>
            <person name="Alikhan N.F."/>
            <person name="Baker D."/>
            <person name="Gharbi K."/>
            <person name="Hall N."/>
            <person name="Watson M."/>
            <person name="Adriaenssens E.M."/>
            <person name="Foster-Nyarko E."/>
            <person name="Jarju S."/>
            <person name="Secka A."/>
            <person name="Antonio M."/>
            <person name="Oren A."/>
            <person name="Chaudhuri R.R."/>
            <person name="La Ragione R."/>
            <person name="Hildebrand F."/>
            <person name="Pallen M.J."/>
        </authorList>
    </citation>
    <scope>NUCLEOTIDE SEQUENCE</scope>
    <source>
        <strain evidence="10">A5-1222</strain>
    </source>
</reference>
<dbReference type="PROSITE" id="PS00474">
    <property type="entry name" value="RIBOSOMAL_L3"/>
    <property type="match status" value="1"/>
</dbReference>
<dbReference type="SUPFAM" id="SSF50447">
    <property type="entry name" value="Translation proteins"/>
    <property type="match status" value="1"/>
</dbReference>
<dbReference type="GO" id="GO:0022625">
    <property type="term" value="C:cytosolic large ribosomal subunit"/>
    <property type="evidence" value="ECO:0007669"/>
    <property type="project" value="TreeGrafter"/>
</dbReference>
<dbReference type="InterPro" id="IPR009000">
    <property type="entry name" value="Transl_B-barrel_sf"/>
</dbReference>
<proteinExistence type="inferred from homology"/>
<dbReference type="GO" id="GO:0003735">
    <property type="term" value="F:structural constituent of ribosome"/>
    <property type="evidence" value="ECO:0007669"/>
    <property type="project" value="UniProtKB-UniRule"/>
</dbReference>
<organism evidence="10 11">
    <name type="scientific">Candidatus Ureaplasma intestinipullorum</name>
    <dbReference type="NCBI Taxonomy" id="2838770"/>
    <lineage>
        <taxon>Bacteria</taxon>
        <taxon>Bacillati</taxon>
        <taxon>Mycoplasmatota</taxon>
        <taxon>Mycoplasmoidales</taxon>
        <taxon>Mycoplasmoidaceae</taxon>
        <taxon>Ureaplasma</taxon>
    </lineage>
</organism>
<dbReference type="InterPro" id="IPR019927">
    <property type="entry name" value="Ribosomal_uL3_bac/org-type"/>
</dbReference>
<evidence type="ECO:0000256" key="8">
    <source>
        <dbReference type="RuleBase" id="RU003905"/>
    </source>
</evidence>
<comment type="similarity">
    <text evidence="1 7 8">Belongs to the universal ribosomal protein uL3 family.</text>
</comment>
<accession>A0A9E2KXI7</accession>
<dbReference type="AlphaFoldDB" id="A0A9E2KXI7"/>
<dbReference type="InterPro" id="IPR019926">
    <property type="entry name" value="Ribosomal_uL3_CS"/>
</dbReference>
<dbReference type="NCBIfam" id="TIGR03625">
    <property type="entry name" value="L3_bact"/>
    <property type="match status" value="1"/>
</dbReference>
<dbReference type="Proteomes" id="UP000824247">
    <property type="component" value="Unassembled WGS sequence"/>
</dbReference>
<keyword evidence="3 7" id="KW-0694">RNA-binding</keyword>
<name>A0A9E2KXI7_9BACT</name>
<evidence type="ECO:0000256" key="7">
    <source>
        <dbReference type="HAMAP-Rule" id="MF_01325"/>
    </source>
</evidence>
<keyword evidence="2 7" id="KW-0699">rRNA-binding</keyword>
<dbReference type="Gene3D" id="2.40.30.10">
    <property type="entry name" value="Translation factors"/>
    <property type="match status" value="1"/>
</dbReference>
<evidence type="ECO:0000313" key="10">
    <source>
        <dbReference type="EMBL" id="MBU3830892.1"/>
    </source>
</evidence>
<sequence>MKSILGTKVGMTQVFSTTGKKIPVTVVYIEPNNVLSVKTAEKDGYDSVQVGYFSVSDKSLNKPKKGQFKKANSESKRFIRELRGVNGYEVGAKIDCSIFNVGELVDIQGTTKGHGFTGSIKRHNFSMGPMGHGAGYPHRYVGSIAFGHGGSQGQRVIKGTKLPGHYGHETVTTKNLLIVDVQPENNIILIQGAIPGPKNGLLKIKSSVNKPNAKIDIEIINRNKKVESSPILKEEVSEASSQEAQSE</sequence>
<dbReference type="PANTHER" id="PTHR11229">
    <property type="entry name" value="50S RIBOSOMAL PROTEIN L3"/>
    <property type="match status" value="1"/>
</dbReference>
<dbReference type="GO" id="GO:0006412">
    <property type="term" value="P:translation"/>
    <property type="evidence" value="ECO:0007669"/>
    <property type="project" value="UniProtKB-UniRule"/>
</dbReference>
<gene>
    <name evidence="7 10" type="primary">rplC</name>
    <name evidence="10" type="ORF">H9897_01945</name>
</gene>
<comment type="caution">
    <text evidence="10">The sequence shown here is derived from an EMBL/GenBank/DDBJ whole genome shotgun (WGS) entry which is preliminary data.</text>
</comment>
<comment type="function">
    <text evidence="7 9">One of the primary rRNA binding proteins, it binds directly near the 3'-end of the 23S rRNA, where it nucleates assembly of the 50S subunit.</text>
</comment>
<evidence type="ECO:0000256" key="5">
    <source>
        <dbReference type="ARBA" id="ARBA00023274"/>
    </source>
</evidence>